<sequence>MLLRFRVTNYASIRDEQELSLVALDEHRDLATTEMPLGRERILPAAGIFGPNAAGKSNLIKAMDFAQTVVVESHQHWLPEEPIPRWPFRLDAVSRTAPSTFVFDFAHHDVRYEFGFRLDDTAVQEEWLYYWPKGKRSTLFERHGMATSFGPSLTGQKATIADLVRENSLFLSAAAANNHPQLRSVAAWFSSWSRMSTGGVHTAPNQPLDDEAVAMLRYADIGVIGAALVEQTPEEADRGPGPARPRRGRRVGTPADTTTFARLELLHQATTDAGGELLPWSWESSGTQTWLRLSEVAITCLRRGSLLVIDDLGCDLHPLLTAQLVGLFQDRRSNPRGAQLVFTGHDVNLLGKHVEHRLRRDQVWLTAKDPGGATALYPLTEYGRVRDGVDDVEGRYLRGRYGAVPFFDRELLEGLTTDASGHGA</sequence>
<feature type="domain" description="ATPase AAA-type core" evidence="2">
    <location>
        <begin position="47"/>
        <end position="350"/>
    </location>
</feature>
<dbReference type="Proteomes" id="UP001240984">
    <property type="component" value="Unassembled WGS sequence"/>
</dbReference>
<proteinExistence type="predicted"/>
<dbReference type="InterPro" id="IPR003959">
    <property type="entry name" value="ATPase_AAA_core"/>
</dbReference>
<dbReference type="PANTHER" id="PTHR40396">
    <property type="entry name" value="ATPASE-LIKE PROTEIN"/>
    <property type="match status" value="1"/>
</dbReference>
<dbReference type="RefSeq" id="WP_306832249.1">
    <property type="nucleotide sequence ID" value="NZ_JAUSRA010000001.1"/>
</dbReference>
<dbReference type="Pfam" id="PF13304">
    <property type="entry name" value="AAA_21"/>
    <property type="match status" value="1"/>
</dbReference>
<evidence type="ECO:0000256" key="1">
    <source>
        <dbReference type="SAM" id="MobiDB-lite"/>
    </source>
</evidence>
<dbReference type="PANTHER" id="PTHR40396:SF1">
    <property type="entry name" value="ATPASE AAA-TYPE CORE DOMAIN-CONTAINING PROTEIN"/>
    <property type="match status" value="1"/>
</dbReference>
<dbReference type="EMBL" id="JAUSRA010000001">
    <property type="protein sequence ID" value="MDP9796006.1"/>
    <property type="molecule type" value="Genomic_DNA"/>
</dbReference>
<gene>
    <name evidence="3" type="ORF">J2S43_004518</name>
</gene>
<reference evidence="3 4" key="1">
    <citation type="submission" date="2023-07" db="EMBL/GenBank/DDBJ databases">
        <title>Sequencing the genomes of 1000 actinobacteria strains.</title>
        <authorList>
            <person name="Klenk H.-P."/>
        </authorList>
    </citation>
    <scope>NUCLEOTIDE SEQUENCE [LARGE SCALE GENOMIC DNA]</scope>
    <source>
        <strain evidence="3 4">DSM 44710</strain>
    </source>
</reference>
<evidence type="ECO:0000313" key="4">
    <source>
        <dbReference type="Proteomes" id="UP001240984"/>
    </source>
</evidence>
<dbReference type="InterPro" id="IPR027417">
    <property type="entry name" value="P-loop_NTPase"/>
</dbReference>
<evidence type="ECO:0000313" key="3">
    <source>
        <dbReference type="EMBL" id="MDP9796006.1"/>
    </source>
</evidence>
<organism evidence="3 4">
    <name type="scientific">Catenuloplanes nepalensis</name>
    <dbReference type="NCBI Taxonomy" id="587533"/>
    <lineage>
        <taxon>Bacteria</taxon>
        <taxon>Bacillati</taxon>
        <taxon>Actinomycetota</taxon>
        <taxon>Actinomycetes</taxon>
        <taxon>Micromonosporales</taxon>
        <taxon>Micromonosporaceae</taxon>
        <taxon>Catenuloplanes</taxon>
    </lineage>
</organism>
<feature type="region of interest" description="Disordered" evidence="1">
    <location>
        <begin position="231"/>
        <end position="253"/>
    </location>
</feature>
<dbReference type="SUPFAM" id="SSF52540">
    <property type="entry name" value="P-loop containing nucleoside triphosphate hydrolases"/>
    <property type="match status" value="1"/>
</dbReference>
<comment type="caution">
    <text evidence="3">The sequence shown here is derived from an EMBL/GenBank/DDBJ whole genome shotgun (WGS) entry which is preliminary data.</text>
</comment>
<keyword evidence="4" id="KW-1185">Reference proteome</keyword>
<protein>
    <recommendedName>
        <fullName evidence="2">ATPase AAA-type core domain-containing protein</fullName>
    </recommendedName>
</protein>
<evidence type="ECO:0000259" key="2">
    <source>
        <dbReference type="Pfam" id="PF13304"/>
    </source>
</evidence>
<accession>A0ABT9MXN4</accession>
<name>A0ABT9MXN4_9ACTN</name>